<evidence type="ECO:0000259" key="19">
    <source>
        <dbReference type="Pfam" id="PF12862"/>
    </source>
</evidence>
<name>A0A0P4W616_SCYOL</name>
<feature type="domain" description="Anaphase-promoting complex subunit 5 N-terminal" evidence="20">
    <location>
        <begin position="55"/>
        <end position="175"/>
    </location>
</feature>
<evidence type="ECO:0000259" key="20">
    <source>
        <dbReference type="Pfam" id="PF21371"/>
    </source>
</evidence>
<dbReference type="GO" id="GO:0031145">
    <property type="term" value="P:anaphase-promoting complex-dependent catabolic process"/>
    <property type="evidence" value="ECO:0007669"/>
    <property type="project" value="TreeGrafter"/>
</dbReference>
<dbReference type="GO" id="GO:0005680">
    <property type="term" value="C:anaphase-promoting complex"/>
    <property type="evidence" value="ECO:0007669"/>
    <property type="project" value="InterPro"/>
</dbReference>
<evidence type="ECO:0000256" key="7">
    <source>
        <dbReference type="ARBA" id="ARBA00022553"/>
    </source>
</evidence>
<keyword evidence="7" id="KW-0597">Phosphoprotein</keyword>
<keyword evidence="10" id="KW-0498">Mitosis</keyword>
<keyword evidence="6" id="KW-0963">Cytoplasm</keyword>
<feature type="domain" description="Anaphase-promoting complex subunit 5" evidence="19">
    <location>
        <begin position="337"/>
        <end position="431"/>
    </location>
</feature>
<dbReference type="Pfam" id="PF12862">
    <property type="entry name" value="ANAPC5"/>
    <property type="match status" value="1"/>
</dbReference>
<evidence type="ECO:0000256" key="17">
    <source>
        <dbReference type="ARBA" id="ARBA00045696"/>
    </source>
</evidence>
<keyword evidence="14" id="KW-0539">Nucleus</keyword>
<dbReference type="GO" id="GO:0051301">
    <property type="term" value="P:cell division"/>
    <property type="evidence" value="ECO:0007669"/>
    <property type="project" value="UniProtKB-KW"/>
</dbReference>
<evidence type="ECO:0000256" key="10">
    <source>
        <dbReference type="ARBA" id="ARBA00022776"/>
    </source>
</evidence>
<dbReference type="Pfam" id="PF21371">
    <property type="entry name" value="Apc5_N"/>
    <property type="match status" value="1"/>
</dbReference>
<evidence type="ECO:0000256" key="16">
    <source>
        <dbReference type="ARBA" id="ARBA00031069"/>
    </source>
</evidence>
<dbReference type="GO" id="GO:0070979">
    <property type="term" value="P:protein K11-linked ubiquitination"/>
    <property type="evidence" value="ECO:0007669"/>
    <property type="project" value="TreeGrafter"/>
</dbReference>
<evidence type="ECO:0000256" key="3">
    <source>
        <dbReference type="ARBA" id="ARBA00004906"/>
    </source>
</evidence>
<keyword evidence="13" id="KW-0206">Cytoskeleton</keyword>
<accession>A0A0P4W616</accession>
<evidence type="ECO:0000313" key="21">
    <source>
        <dbReference type="EMBL" id="JAI61556.1"/>
    </source>
</evidence>
<evidence type="ECO:0000256" key="5">
    <source>
        <dbReference type="ARBA" id="ARBA00016066"/>
    </source>
</evidence>
<dbReference type="InterPro" id="IPR026000">
    <property type="entry name" value="Apc5_dom"/>
</dbReference>
<comment type="subcellular location">
    <subcellularLocation>
        <location evidence="2">Cytoplasm</location>
        <location evidence="2">Cytoskeleton</location>
        <location evidence="2">Spindle</location>
    </subcellularLocation>
    <subcellularLocation>
        <location evidence="1">Nucleus</location>
    </subcellularLocation>
</comment>
<evidence type="ECO:0000256" key="2">
    <source>
        <dbReference type="ARBA" id="ARBA00004186"/>
    </source>
</evidence>
<evidence type="ECO:0000256" key="12">
    <source>
        <dbReference type="ARBA" id="ARBA00022803"/>
    </source>
</evidence>
<keyword evidence="9" id="KW-0677">Repeat</keyword>
<dbReference type="Gene3D" id="1.25.40.10">
    <property type="entry name" value="Tetratricopeptide repeat domain"/>
    <property type="match status" value="1"/>
</dbReference>
<protein>
    <recommendedName>
        <fullName evidence="5">Anaphase-promoting complex subunit 5</fullName>
    </recommendedName>
    <alternativeName>
        <fullName evidence="16">Cyclosome subunit 5</fullName>
    </alternativeName>
</protein>
<keyword evidence="12" id="KW-0802">TPR repeat</keyword>
<keyword evidence="11" id="KW-0833">Ubl conjugation pathway</keyword>
<evidence type="ECO:0000256" key="8">
    <source>
        <dbReference type="ARBA" id="ARBA00022618"/>
    </source>
</evidence>
<sequence>MIGQTISPLYGGSSRREKDVVTPHSISIILFIEKYAKLRLKYWDPRPSEGEVDDVEVSPAERKATCLLTVRLVQGGDLVLSELLQMLEAAPLLPLHVTSFMTALHEMYCNGIDSLLTLFDAVEKFSVQDQMRMESFPCLWTSVVGLYLRRLNLSFRRLSFSQVTSLYQRFRAYYEECYTSPPHQLPDLQMSAEESNIVDDTDSDAKMEDLMEETREEEDEEDDEVEQEGGESGGRRGDITACTSEVMALSSLCDPPPATSTATAAPPPVYPPLLAHPSHPREVEAQAGHSTRQQAELFISQQTSLLQFNETAALSPHLLQTKIKQLVKQNPDMAEAHYLSYLNCLRVKEFSGAVHSLLRTYDGQLTPREPGRVEDQSRGFRYAAMNLAALHAHFGHKKAGLFVLKEAIRLAQEVSDHVCLQHALSWLYTLSPIHKAQLMKRSMVKSCELSLSYLSSLGRLNHATQLSYTKTPPSTLLQSIVRAEALNCKHSLVSLQHGAWALRAALWANWGVSTMTSLASQLLLHLNTHHPTSPSTFYSAQPTCSAVCNIAIGLSNLGDYQLAGEVLQHARQRFPAHGQHSSTWMFTQAYISVVDLLHQGRWTEAQTAITSMATTHPTEAKLRQSELLIAKGQLTEAWQLLGELRKDSQVVGELRVQVLLMESCACVAGGACAVALPILVEALSTAHNHHLTYLAAITHLHTANVQLQLGLLREAEASVMAGLGTVLTGGSVYDQARARLVEAKLQVTQAKGKERTGKVLEVAVSLDLVHKLFMKVRAYHKVRETLYFKARLYHEVGYLEERNKCALEFRQFELQHPCQAYQLTVNSF</sequence>
<evidence type="ECO:0000256" key="18">
    <source>
        <dbReference type="SAM" id="MobiDB-lite"/>
    </source>
</evidence>
<keyword evidence="8" id="KW-0132">Cell division</keyword>
<evidence type="ECO:0000256" key="6">
    <source>
        <dbReference type="ARBA" id="ARBA00022490"/>
    </source>
</evidence>
<dbReference type="PANTHER" id="PTHR12830:SF9">
    <property type="entry name" value="ANAPHASE-PROMOTING COMPLEX SUBUNIT 5"/>
    <property type="match status" value="1"/>
</dbReference>
<evidence type="ECO:0000256" key="1">
    <source>
        <dbReference type="ARBA" id="ARBA00004123"/>
    </source>
</evidence>
<reference evidence="21" key="1">
    <citation type="submission" date="2015-09" db="EMBL/GenBank/DDBJ databases">
        <title>Scylla olivacea transcriptome.</title>
        <authorList>
            <person name="Ikhwanuddin M."/>
        </authorList>
    </citation>
    <scope>NUCLEOTIDE SEQUENCE</scope>
</reference>
<evidence type="ECO:0000256" key="14">
    <source>
        <dbReference type="ARBA" id="ARBA00023242"/>
    </source>
</evidence>
<evidence type="ECO:0000256" key="11">
    <source>
        <dbReference type="ARBA" id="ARBA00022786"/>
    </source>
</evidence>
<comment type="pathway">
    <text evidence="3">Protein modification; protein ubiquitination.</text>
</comment>
<dbReference type="UniPathway" id="UPA00143"/>
<evidence type="ECO:0000256" key="13">
    <source>
        <dbReference type="ARBA" id="ARBA00023212"/>
    </source>
</evidence>
<feature type="compositionally biased region" description="Acidic residues" evidence="18">
    <location>
        <begin position="214"/>
        <end position="229"/>
    </location>
</feature>
<dbReference type="EMBL" id="GDRN01084090">
    <property type="protein sequence ID" value="JAI61556.1"/>
    <property type="molecule type" value="Transcribed_RNA"/>
</dbReference>
<organism evidence="21">
    <name type="scientific">Scylla olivacea</name>
    <name type="common">Orange mud crab</name>
    <name type="synonym">Cancer olivacea</name>
    <dbReference type="NCBI Taxonomy" id="85551"/>
    <lineage>
        <taxon>Eukaryota</taxon>
        <taxon>Metazoa</taxon>
        <taxon>Ecdysozoa</taxon>
        <taxon>Arthropoda</taxon>
        <taxon>Crustacea</taxon>
        <taxon>Multicrustacea</taxon>
        <taxon>Malacostraca</taxon>
        <taxon>Eumalacostraca</taxon>
        <taxon>Eucarida</taxon>
        <taxon>Decapoda</taxon>
        <taxon>Pleocyemata</taxon>
        <taxon>Brachyura</taxon>
        <taxon>Eubrachyura</taxon>
        <taxon>Portunoidea</taxon>
        <taxon>Portunidae</taxon>
        <taxon>Portuninae</taxon>
        <taxon>Scylla</taxon>
    </lineage>
</organism>
<keyword evidence="15" id="KW-0131">Cell cycle</keyword>
<evidence type="ECO:0000256" key="4">
    <source>
        <dbReference type="ARBA" id="ARBA00007450"/>
    </source>
</evidence>
<dbReference type="InterPro" id="IPR011990">
    <property type="entry name" value="TPR-like_helical_dom_sf"/>
</dbReference>
<comment type="similarity">
    <text evidence="4">Belongs to the APC5 family.</text>
</comment>
<dbReference type="GO" id="GO:0045842">
    <property type="term" value="P:positive regulation of mitotic metaphase/anaphase transition"/>
    <property type="evidence" value="ECO:0007669"/>
    <property type="project" value="TreeGrafter"/>
</dbReference>
<dbReference type="InterPro" id="IPR048968">
    <property type="entry name" value="Apc5_N"/>
</dbReference>
<evidence type="ECO:0000256" key="9">
    <source>
        <dbReference type="ARBA" id="ARBA00022737"/>
    </source>
</evidence>
<comment type="function">
    <text evidence="17">Component of the anaphase promoting complex/cyclosome (APC/C), a cell cycle-regulated E3 ubiquitin ligase that controls progression through mitosis and the G1 phase of the cell cycle. The APC/C complex acts by mediating ubiquitination and subsequent degradation of target proteins: it mainly mediates the formation of 'Lys-11'-linked polyubiquitin chains and, to a lower extent, the formation of 'Lys-48'- and 'Lys-63'-linked polyubiquitin chains. The APC/C complex catalyzes assembly of branched 'Lys-11'-/'Lys-48'-linked branched ubiquitin chains on target proteins.</text>
</comment>
<evidence type="ECO:0000256" key="15">
    <source>
        <dbReference type="ARBA" id="ARBA00023306"/>
    </source>
</evidence>
<feature type="region of interest" description="Disordered" evidence="18">
    <location>
        <begin position="211"/>
        <end position="238"/>
    </location>
</feature>
<dbReference type="CDD" id="cd16270">
    <property type="entry name" value="Apc5_N"/>
    <property type="match status" value="1"/>
</dbReference>
<dbReference type="InterPro" id="IPR037679">
    <property type="entry name" value="Apc5"/>
</dbReference>
<dbReference type="PANTHER" id="PTHR12830">
    <property type="entry name" value="ANAPHASE-PROMOTING COMPLEX SUBUNIT 5"/>
    <property type="match status" value="1"/>
</dbReference>
<proteinExistence type="inferred from homology"/>
<dbReference type="GO" id="GO:0005819">
    <property type="term" value="C:spindle"/>
    <property type="evidence" value="ECO:0007669"/>
    <property type="project" value="UniProtKB-SubCell"/>
</dbReference>
<dbReference type="AlphaFoldDB" id="A0A0P4W616"/>